<protein>
    <submittedName>
        <fullName evidence="2">Uncharacterized protein</fullName>
    </submittedName>
</protein>
<name>A0A2D4JJX9_MICLE</name>
<reference evidence="2" key="1">
    <citation type="submission" date="2017-07" db="EMBL/GenBank/DDBJ databases">
        <authorList>
            <person name="Mikheyev A."/>
            <person name="Grau M."/>
        </authorList>
    </citation>
    <scope>NUCLEOTIDE SEQUENCE</scope>
    <source>
        <tissue evidence="2">Venom_gland</tissue>
    </source>
</reference>
<sequence length="101" mass="11873">MTVFKKNMHGSTVLYMHICLSLSVLEMPITCLGHTNQFQMACFVPIVNKTLRREIFHFHKFTSTEDTGGMKELSFLDSFQIFKNKYYYIIISLLNIMLLLR</sequence>
<keyword evidence="1" id="KW-0732">Signal</keyword>
<evidence type="ECO:0000313" key="2">
    <source>
        <dbReference type="EMBL" id="LAA96663.1"/>
    </source>
</evidence>
<dbReference type="EMBL" id="IACK01201727">
    <property type="protein sequence ID" value="LAA96663.1"/>
    <property type="molecule type" value="Transcribed_RNA"/>
</dbReference>
<organism evidence="2">
    <name type="scientific">Micrurus lemniscatus lemniscatus</name>
    <dbReference type="NCBI Taxonomy" id="129467"/>
    <lineage>
        <taxon>Eukaryota</taxon>
        <taxon>Metazoa</taxon>
        <taxon>Chordata</taxon>
        <taxon>Craniata</taxon>
        <taxon>Vertebrata</taxon>
        <taxon>Euteleostomi</taxon>
        <taxon>Lepidosauria</taxon>
        <taxon>Squamata</taxon>
        <taxon>Bifurcata</taxon>
        <taxon>Unidentata</taxon>
        <taxon>Episquamata</taxon>
        <taxon>Toxicofera</taxon>
        <taxon>Serpentes</taxon>
        <taxon>Colubroidea</taxon>
        <taxon>Elapidae</taxon>
        <taxon>Elapinae</taxon>
        <taxon>Micrurus</taxon>
    </lineage>
</organism>
<proteinExistence type="predicted"/>
<feature type="chain" id="PRO_5013602182" evidence="1">
    <location>
        <begin position="24"/>
        <end position="101"/>
    </location>
</feature>
<evidence type="ECO:0000256" key="1">
    <source>
        <dbReference type="SAM" id="SignalP"/>
    </source>
</evidence>
<accession>A0A2D4JJX9</accession>
<reference evidence="2" key="2">
    <citation type="submission" date="2017-11" db="EMBL/GenBank/DDBJ databases">
        <title>Coralsnake Venomics: Analyses of Venom Gland Transcriptomes and Proteomes of Six Brazilian Taxa.</title>
        <authorList>
            <person name="Aird S.D."/>
            <person name="Jorge da Silva N."/>
            <person name="Qiu L."/>
            <person name="Villar-Briones A."/>
            <person name="Aparecida-Saddi V."/>
            <person name="Campos-Telles M.P."/>
            <person name="Grau M."/>
            <person name="Mikheyev A.S."/>
        </authorList>
    </citation>
    <scope>NUCLEOTIDE SEQUENCE</scope>
    <source>
        <tissue evidence="2">Venom_gland</tissue>
    </source>
</reference>
<feature type="signal peptide" evidence="1">
    <location>
        <begin position="1"/>
        <end position="23"/>
    </location>
</feature>
<dbReference type="AlphaFoldDB" id="A0A2D4JJX9"/>